<feature type="compositionally biased region" description="Low complexity" evidence="1">
    <location>
        <begin position="26"/>
        <end position="47"/>
    </location>
</feature>
<feature type="chain" id="PRO_5015885236" description="Lipoprotein" evidence="2">
    <location>
        <begin position="28"/>
        <end position="230"/>
    </location>
</feature>
<sequence length="230" mass="24314">MDIQMRRLAVAVALVCCALTSCGTQRAGEPASAGPPASPRPSASDAPCDVQTPENTDEDTGPYTGPDTDEDAGTYTGPDTDEEPGAYTGPDTDEDPGAYTGPDTDEDATGTGLPDTTSEDQGGRTPVDTEEDADLSDRWYSMTGDFRAYLDASASKEDRALAARLESVSVCTTRGGARTLARVRASFEVDDSDALDRTAAVFAHWRHSVYGDHGHVEVLAPAKMTAEKDW</sequence>
<dbReference type="OrthoDB" id="4245686at2"/>
<dbReference type="Proteomes" id="UP000247634">
    <property type="component" value="Chromosome"/>
</dbReference>
<protein>
    <recommendedName>
        <fullName evidence="5">Lipoprotein</fullName>
    </recommendedName>
</protein>
<evidence type="ECO:0000313" key="3">
    <source>
        <dbReference type="EMBL" id="AWT46027.1"/>
    </source>
</evidence>
<evidence type="ECO:0000313" key="4">
    <source>
        <dbReference type="Proteomes" id="UP000247634"/>
    </source>
</evidence>
<keyword evidence="4" id="KW-1185">Reference proteome</keyword>
<dbReference type="RefSeq" id="WP_110631918.1">
    <property type="nucleotide sequence ID" value="NZ_CP029788.1"/>
</dbReference>
<name>A0A2U9P8Y3_STRAS</name>
<reference evidence="3 4" key="1">
    <citation type="submission" date="2018-06" db="EMBL/GenBank/DDBJ databases">
        <title>The complete genome sequence of a nosiheptide producer Streptomyces actuosus ATCC 25421: deducing the ability of producing a new class III lantibiotics.</title>
        <authorList>
            <person name="Liu W."/>
            <person name="Sun F."/>
            <person name="Hu Y."/>
        </authorList>
    </citation>
    <scope>NUCLEOTIDE SEQUENCE [LARGE SCALE GENOMIC DNA]</scope>
    <source>
        <strain evidence="3 4">ATCC 25421</strain>
    </source>
</reference>
<dbReference type="KEGG" id="sact:DMT42_29540"/>
<keyword evidence="2" id="KW-0732">Signal</keyword>
<dbReference type="EMBL" id="CP029788">
    <property type="protein sequence ID" value="AWT46027.1"/>
    <property type="molecule type" value="Genomic_DNA"/>
</dbReference>
<evidence type="ECO:0000256" key="2">
    <source>
        <dbReference type="SAM" id="SignalP"/>
    </source>
</evidence>
<gene>
    <name evidence="3" type="ORF">DMT42_29540</name>
</gene>
<feature type="region of interest" description="Disordered" evidence="1">
    <location>
        <begin position="24"/>
        <end position="136"/>
    </location>
</feature>
<feature type="signal peptide" evidence="2">
    <location>
        <begin position="1"/>
        <end position="27"/>
    </location>
</feature>
<proteinExistence type="predicted"/>
<evidence type="ECO:0008006" key="5">
    <source>
        <dbReference type="Google" id="ProtNLM"/>
    </source>
</evidence>
<accession>A0A2U9P8Y3</accession>
<evidence type="ECO:0000256" key="1">
    <source>
        <dbReference type="SAM" id="MobiDB-lite"/>
    </source>
</evidence>
<dbReference type="AlphaFoldDB" id="A0A2U9P8Y3"/>
<organism evidence="3 4">
    <name type="scientific">Streptomyces actuosus</name>
    <dbReference type="NCBI Taxonomy" id="1885"/>
    <lineage>
        <taxon>Bacteria</taxon>
        <taxon>Bacillati</taxon>
        <taxon>Actinomycetota</taxon>
        <taxon>Actinomycetes</taxon>
        <taxon>Kitasatosporales</taxon>
        <taxon>Streptomycetaceae</taxon>
        <taxon>Streptomyces</taxon>
    </lineage>
</organism>
<dbReference type="PROSITE" id="PS51257">
    <property type="entry name" value="PROKAR_LIPOPROTEIN"/>
    <property type="match status" value="1"/>
</dbReference>